<proteinExistence type="predicted"/>
<dbReference type="EMBL" id="JAQQAF010000006">
    <property type="protein sequence ID" value="KAJ8480075.1"/>
    <property type="molecule type" value="Genomic_DNA"/>
</dbReference>
<protein>
    <submittedName>
        <fullName evidence="1">Uncharacterized protein</fullName>
    </submittedName>
</protein>
<dbReference type="Proteomes" id="UP001222027">
    <property type="component" value="Unassembled WGS sequence"/>
</dbReference>
<reference evidence="1 2" key="1">
    <citation type="submission" date="2022-12" db="EMBL/GenBank/DDBJ databases">
        <title>Chromosome-scale assembly of the Ensete ventricosum genome.</title>
        <authorList>
            <person name="Dussert Y."/>
            <person name="Stocks J."/>
            <person name="Wendawek A."/>
            <person name="Woldeyes F."/>
            <person name="Nichols R.A."/>
            <person name="Borrell J.S."/>
        </authorList>
    </citation>
    <scope>NUCLEOTIDE SEQUENCE [LARGE SCALE GENOMIC DNA]</scope>
    <source>
        <strain evidence="2">cv. Maze</strain>
        <tissue evidence="1">Seeds</tissue>
    </source>
</reference>
<organism evidence="1 2">
    <name type="scientific">Ensete ventricosum</name>
    <name type="common">Abyssinian banana</name>
    <name type="synonym">Musa ensete</name>
    <dbReference type="NCBI Taxonomy" id="4639"/>
    <lineage>
        <taxon>Eukaryota</taxon>
        <taxon>Viridiplantae</taxon>
        <taxon>Streptophyta</taxon>
        <taxon>Embryophyta</taxon>
        <taxon>Tracheophyta</taxon>
        <taxon>Spermatophyta</taxon>
        <taxon>Magnoliopsida</taxon>
        <taxon>Liliopsida</taxon>
        <taxon>Zingiberales</taxon>
        <taxon>Musaceae</taxon>
        <taxon>Ensete</taxon>
    </lineage>
</organism>
<evidence type="ECO:0000313" key="1">
    <source>
        <dbReference type="EMBL" id="KAJ8480075.1"/>
    </source>
</evidence>
<sequence length="186" mass="21183">MSRGIADGDGTTCRPWAHPHDVTLWRNRNSWKSQGPFNGCRTDAAMDARSSFMLRAVLSSPSSAAFLGKRHVGKNRIFSAANATWVFTGGDGELLEGLVEERRRSGRAELSTFWNQKRTLRLDKAIMVNFSMEMEYSSCGCPRAIMCFVILIRSFKSCHQQNQFIFGSFKFNNMFNRLNSYRAFIQ</sequence>
<evidence type="ECO:0000313" key="2">
    <source>
        <dbReference type="Proteomes" id="UP001222027"/>
    </source>
</evidence>
<gene>
    <name evidence="1" type="ORF">OPV22_023802</name>
</gene>
<comment type="caution">
    <text evidence="1">The sequence shown here is derived from an EMBL/GenBank/DDBJ whole genome shotgun (WGS) entry which is preliminary data.</text>
</comment>
<name>A0AAV8QPE2_ENSVE</name>
<keyword evidence="2" id="KW-1185">Reference proteome</keyword>
<accession>A0AAV8QPE2</accession>
<dbReference type="AlphaFoldDB" id="A0AAV8QPE2"/>